<feature type="compositionally biased region" description="Basic and acidic residues" evidence="2">
    <location>
        <begin position="212"/>
        <end position="231"/>
    </location>
</feature>
<dbReference type="Pfam" id="PF04870">
    <property type="entry name" value="Moulting_cycle"/>
    <property type="match status" value="2"/>
</dbReference>
<evidence type="ECO:0000256" key="1">
    <source>
        <dbReference type="SAM" id="Coils"/>
    </source>
</evidence>
<feature type="region of interest" description="Disordered" evidence="2">
    <location>
        <begin position="206"/>
        <end position="239"/>
    </location>
</feature>
<name>A0A915DWG2_9BILA</name>
<feature type="coiled-coil region" evidence="1">
    <location>
        <begin position="173"/>
        <end position="200"/>
    </location>
</feature>
<sequence>MSLLNIFLASHKGNSKLSILSPRFLSILPSNSNHNNKYLSPSLFSFQDDDNSFLTLPQLIKLATNQNPGEKQVDNWLELLLQASGAGPAMKKALKDLQPQIDHLFPAILELERVDANWKRVQNTLNEQQVQQMKQRGYAFLESPQLQLLYEEDRLKHLSDYHKMSQPQREARLEASIRQLAKLDNKIRSARSAKQTFSDEIREIHEDEEEEQLSHDANEFHSTDATKHGSPEEEEEERELIELRTLAPFAFSNRVGEGVALEALTLSPHAFLSELLSPEALVVFLCESHSSSSQQCSRHVPRDFQLQAQPALPNSSE</sequence>
<dbReference type="Proteomes" id="UP000887574">
    <property type="component" value="Unplaced"/>
</dbReference>
<dbReference type="AlphaFoldDB" id="A0A915DWG2"/>
<dbReference type="WBParaSite" id="jg23473">
    <property type="protein sequence ID" value="jg23473"/>
    <property type="gene ID" value="jg23473"/>
</dbReference>
<accession>A0A915DWG2</accession>
<keyword evidence="3" id="KW-1185">Reference proteome</keyword>
<proteinExistence type="predicted"/>
<evidence type="ECO:0000313" key="3">
    <source>
        <dbReference type="Proteomes" id="UP000887574"/>
    </source>
</evidence>
<dbReference type="PANTHER" id="PTHR21523">
    <property type="match status" value="1"/>
</dbReference>
<evidence type="ECO:0000256" key="2">
    <source>
        <dbReference type="SAM" id="MobiDB-lite"/>
    </source>
</evidence>
<protein>
    <submittedName>
        <fullName evidence="4">Uncharacterized protein</fullName>
    </submittedName>
</protein>
<reference evidence="4" key="1">
    <citation type="submission" date="2022-11" db="UniProtKB">
        <authorList>
            <consortium name="WormBaseParasite"/>
        </authorList>
    </citation>
    <scope>IDENTIFICATION</scope>
</reference>
<evidence type="ECO:0000313" key="4">
    <source>
        <dbReference type="WBParaSite" id="jg23473"/>
    </source>
</evidence>
<dbReference type="InterPro" id="IPR006954">
    <property type="entry name" value="Mlt-10-like"/>
</dbReference>
<keyword evidence="1" id="KW-0175">Coiled coil</keyword>
<dbReference type="PANTHER" id="PTHR21523:SF38">
    <property type="entry name" value="MLT-TEN (MLT-10) RELATED"/>
    <property type="match status" value="1"/>
</dbReference>
<organism evidence="3 4">
    <name type="scientific">Ditylenchus dipsaci</name>
    <dbReference type="NCBI Taxonomy" id="166011"/>
    <lineage>
        <taxon>Eukaryota</taxon>
        <taxon>Metazoa</taxon>
        <taxon>Ecdysozoa</taxon>
        <taxon>Nematoda</taxon>
        <taxon>Chromadorea</taxon>
        <taxon>Rhabditida</taxon>
        <taxon>Tylenchina</taxon>
        <taxon>Tylenchomorpha</taxon>
        <taxon>Sphaerularioidea</taxon>
        <taxon>Anguinidae</taxon>
        <taxon>Anguininae</taxon>
        <taxon>Ditylenchus</taxon>
    </lineage>
</organism>